<evidence type="ECO:0000259" key="11">
    <source>
        <dbReference type="Pfam" id="PF01343"/>
    </source>
</evidence>
<evidence type="ECO:0000256" key="4">
    <source>
        <dbReference type="ARBA" id="ARBA00022670"/>
    </source>
</evidence>
<dbReference type="SUPFAM" id="SSF52096">
    <property type="entry name" value="ClpP/crotonase"/>
    <property type="match status" value="1"/>
</dbReference>
<keyword evidence="5 10" id="KW-0812">Transmembrane</keyword>
<dbReference type="InterPro" id="IPR013703">
    <property type="entry name" value="Peptidase_S49_N_proteobac"/>
</dbReference>
<evidence type="ECO:0008006" key="15">
    <source>
        <dbReference type="Google" id="ProtNLM"/>
    </source>
</evidence>
<evidence type="ECO:0000313" key="13">
    <source>
        <dbReference type="EMBL" id="KFZ31451.1"/>
    </source>
</evidence>
<keyword evidence="8 10" id="KW-1133">Transmembrane helix</keyword>
<accession>A0A094JFW7</accession>
<proteinExistence type="inferred from homology"/>
<evidence type="ECO:0000256" key="2">
    <source>
        <dbReference type="ARBA" id="ARBA00008683"/>
    </source>
</evidence>
<organism evidence="13 14">
    <name type="scientific">Pseudidiomarina salinarum</name>
    <dbReference type="NCBI Taxonomy" id="435908"/>
    <lineage>
        <taxon>Bacteria</taxon>
        <taxon>Pseudomonadati</taxon>
        <taxon>Pseudomonadota</taxon>
        <taxon>Gammaproteobacteria</taxon>
        <taxon>Alteromonadales</taxon>
        <taxon>Idiomarinaceae</taxon>
        <taxon>Pseudidiomarina</taxon>
    </lineage>
</organism>
<dbReference type="NCBIfam" id="NF008745">
    <property type="entry name" value="PRK11778.1"/>
    <property type="match status" value="1"/>
</dbReference>
<dbReference type="OrthoDB" id="5614232at2"/>
<dbReference type="RefSeq" id="WP_034773775.1">
    <property type="nucleotide sequence ID" value="NZ_JPER01000001.1"/>
</dbReference>
<evidence type="ECO:0000256" key="9">
    <source>
        <dbReference type="ARBA" id="ARBA00023136"/>
    </source>
</evidence>
<dbReference type="PANTHER" id="PTHR42987:SF4">
    <property type="entry name" value="PROTEASE SOHB-RELATED"/>
    <property type="match status" value="1"/>
</dbReference>
<dbReference type="Proteomes" id="UP000054363">
    <property type="component" value="Unassembled WGS sequence"/>
</dbReference>
<comment type="subcellular location">
    <subcellularLocation>
        <location evidence="1">Cell membrane</location>
    </subcellularLocation>
</comment>
<dbReference type="GO" id="GO:0006508">
    <property type="term" value="P:proteolysis"/>
    <property type="evidence" value="ECO:0007669"/>
    <property type="project" value="UniProtKB-KW"/>
</dbReference>
<dbReference type="STRING" id="435908.IDSA_01675"/>
<feature type="domain" description="Peptidase S49 N-terminal proteobacteria" evidence="12">
    <location>
        <begin position="2"/>
        <end position="146"/>
    </location>
</feature>
<dbReference type="PANTHER" id="PTHR42987">
    <property type="entry name" value="PEPTIDASE S49"/>
    <property type="match status" value="1"/>
</dbReference>
<evidence type="ECO:0000256" key="8">
    <source>
        <dbReference type="ARBA" id="ARBA00022989"/>
    </source>
</evidence>
<evidence type="ECO:0000256" key="6">
    <source>
        <dbReference type="ARBA" id="ARBA00022801"/>
    </source>
</evidence>
<evidence type="ECO:0000259" key="12">
    <source>
        <dbReference type="Pfam" id="PF08496"/>
    </source>
</evidence>
<evidence type="ECO:0000313" key="14">
    <source>
        <dbReference type="Proteomes" id="UP000054363"/>
    </source>
</evidence>
<sequence length="331" mass="37017">MEFLLNVGEFTLKAAIIVVAVVVVVGAIANAAQRQRKQKGELHVERLSDDLRDTANDLKLELLDRGERKKAEKALKKQRKRMAKEEAKPRLFVLDFNGSMDAKEVDQLRREVNAVVAVAEKGDKVMVRLESGGGVVHGYGLGAAQLQRLRDAELELIVSVDKIAASGGYMMACVANSIQAAPFAIIGSIGVLAQLPNFHRWLKKHDVDFEQVTAGEYKRTLTLFGRNTDEGRQKFKEEIENIHEQFKAHVQKYRPDMDIDKVATGEYWTAQQALELGLVDSLTTSDAWLVERTKDHAIFGVRYTSKKPLGERIGRNMNAVLSSLREFISKS</sequence>
<comment type="caution">
    <text evidence="13">The sequence shown here is derived from an EMBL/GenBank/DDBJ whole genome shotgun (WGS) entry which is preliminary data.</text>
</comment>
<dbReference type="AlphaFoldDB" id="A0A094JFW7"/>
<feature type="domain" description="Peptidase S49" evidence="11">
    <location>
        <begin position="150"/>
        <end position="289"/>
    </location>
</feature>
<feature type="transmembrane region" description="Helical" evidence="10">
    <location>
        <begin position="12"/>
        <end position="32"/>
    </location>
</feature>
<dbReference type="InterPro" id="IPR002142">
    <property type="entry name" value="Peptidase_S49"/>
</dbReference>
<dbReference type="EMBL" id="JPER01000001">
    <property type="protein sequence ID" value="KFZ31451.1"/>
    <property type="molecule type" value="Genomic_DNA"/>
</dbReference>
<dbReference type="Gene3D" id="3.90.226.10">
    <property type="entry name" value="2-enoyl-CoA Hydratase, Chain A, domain 1"/>
    <property type="match status" value="1"/>
</dbReference>
<keyword evidence="6" id="KW-0378">Hydrolase</keyword>
<evidence type="ECO:0000256" key="5">
    <source>
        <dbReference type="ARBA" id="ARBA00022692"/>
    </source>
</evidence>
<keyword evidence="14" id="KW-1185">Reference proteome</keyword>
<dbReference type="Pfam" id="PF01343">
    <property type="entry name" value="Peptidase_S49"/>
    <property type="match status" value="1"/>
</dbReference>
<keyword evidence="3" id="KW-1003">Cell membrane</keyword>
<evidence type="ECO:0000256" key="7">
    <source>
        <dbReference type="ARBA" id="ARBA00022825"/>
    </source>
</evidence>
<keyword evidence="7" id="KW-0720">Serine protease</keyword>
<dbReference type="InterPro" id="IPR047272">
    <property type="entry name" value="S49_SppA_C"/>
</dbReference>
<name>A0A094JFW7_9GAMM</name>
<dbReference type="Gene3D" id="6.20.330.10">
    <property type="match status" value="1"/>
</dbReference>
<evidence type="ECO:0000256" key="3">
    <source>
        <dbReference type="ARBA" id="ARBA00022475"/>
    </source>
</evidence>
<comment type="similarity">
    <text evidence="2">Belongs to the peptidase S49 family.</text>
</comment>
<keyword evidence="4" id="KW-0645">Protease</keyword>
<dbReference type="CDD" id="cd07023">
    <property type="entry name" value="S49_Sppa_N_C"/>
    <property type="match status" value="1"/>
</dbReference>
<keyword evidence="9 10" id="KW-0472">Membrane</keyword>
<reference evidence="13 14" key="1">
    <citation type="submission" date="2014-06" db="EMBL/GenBank/DDBJ databases">
        <title>The draft genome sequence of Idiomarina salinarum ISL-52.</title>
        <authorList>
            <person name="Du J."/>
            <person name="Shao Z."/>
        </authorList>
    </citation>
    <scope>NUCLEOTIDE SEQUENCE [LARGE SCALE GENOMIC DNA]</scope>
    <source>
        <strain evidence="13 14">ISL-52</strain>
    </source>
</reference>
<dbReference type="GO" id="GO:0004252">
    <property type="term" value="F:serine-type endopeptidase activity"/>
    <property type="evidence" value="ECO:0007669"/>
    <property type="project" value="InterPro"/>
</dbReference>
<dbReference type="GO" id="GO:0005886">
    <property type="term" value="C:plasma membrane"/>
    <property type="evidence" value="ECO:0007669"/>
    <property type="project" value="UniProtKB-SubCell"/>
</dbReference>
<gene>
    <name evidence="13" type="ORF">IDSA_01675</name>
</gene>
<evidence type="ECO:0000256" key="1">
    <source>
        <dbReference type="ARBA" id="ARBA00004236"/>
    </source>
</evidence>
<evidence type="ECO:0000256" key="10">
    <source>
        <dbReference type="SAM" id="Phobius"/>
    </source>
</evidence>
<dbReference type="Pfam" id="PF08496">
    <property type="entry name" value="Peptidase_S49_N"/>
    <property type="match status" value="1"/>
</dbReference>
<protein>
    <recommendedName>
        <fullName evidence="15">Peptidase</fullName>
    </recommendedName>
</protein>
<dbReference type="InterPro" id="IPR029045">
    <property type="entry name" value="ClpP/crotonase-like_dom_sf"/>
</dbReference>
<dbReference type="eggNOG" id="COG0616">
    <property type="taxonomic scope" value="Bacteria"/>
</dbReference>